<feature type="compositionally biased region" description="Polar residues" evidence="1">
    <location>
        <begin position="57"/>
        <end position="70"/>
    </location>
</feature>
<proteinExistence type="predicted"/>
<accession>A0A7C9EKD5</accession>
<dbReference type="AlphaFoldDB" id="A0A7C9EKD5"/>
<reference evidence="2" key="1">
    <citation type="journal article" date="2013" name="J. Plant Res.">
        <title>Effect of fungi and light on seed germination of three Opuntia species from semiarid lands of central Mexico.</title>
        <authorList>
            <person name="Delgado-Sanchez P."/>
            <person name="Jimenez-Bremont J.F."/>
            <person name="Guerrero-Gonzalez Mde L."/>
            <person name="Flores J."/>
        </authorList>
    </citation>
    <scope>NUCLEOTIDE SEQUENCE</scope>
    <source>
        <tissue evidence="2">Cladode</tissue>
    </source>
</reference>
<feature type="region of interest" description="Disordered" evidence="1">
    <location>
        <begin position="51"/>
        <end position="81"/>
    </location>
</feature>
<evidence type="ECO:0000256" key="1">
    <source>
        <dbReference type="SAM" id="MobiDB-lite"/>
    </source>
</evidence>
<reference evidence="2" key="2">
    <citation type="submission" date="2020-07" db="EMBL/GenBank/DDBJ databases">
        <authorList>
            <person name="Vera ALvarez R."/>
            <person name="Arias-Moreno D.M."/>
            <person name="Jimenez-Jacinto V."/>
            <person name="Jimenez-Bremont J.F."/>
            <person name="Swaminathan K."/>
            <person name="Moose S.P."/>
            <person name="Guerrero-Gonzalez M.L."/>
            <person name="Marino-Ramirez L."/>
            <person name="Landsman D."/>
            <person name="Rodriguez-Kessler M."/>
            <person name="Delgado-Sanchez P."/>
        </authorList>
    </citation>
    <scope>NUCLEOTIDE SEQUENCE</scope>
    <source>
        <tissue evidence="2">Cladode</tissue>
    </source>
</reference>
<dbReference type="EMBL" id="GISG01237781">
    <property type="protein sequence ID" value="MBA4668043.1"/>
    <property type="molecule type" value="Transcribed_RNA"/>
</dbReference>
<protein>
    <submittedName>
        <fullName evidence="2">Uncharacterized protein</fullName>
    </submittedName>
</protein>
<evidence type="ECO:0000313" key="2">
    <source>
        <dbReference type="EMBL" id="MBA4668043.1"/>
    </source>
</evidence>
<name>A0A7C9EKD5_OPUST</name>
<sequence length="107" mass="11065">MSIALLSSDSESPSPSAMVEPVYASSISASSISGALLLLIEAMLLPTSGPQLRPTFSRATTKTGKSTSAGNKGRNDPGATNAGNIFINDFSNFSPFHAISFNNKGKN</sequence>
<organism evidence="2">
    <name type="scientific">Opuntia streptacantha</name>
    <name type="common">Prickly pear cactus</name>
    <name type="synonym">Opuntia cardona</name>
    <dbReference type="NCBI Taxonomy" id="393608"/>
    <lineage>
        <taxon>Eukaryota</taxon>
        <taxon>Viridiplantae</taxon>
        <taxon>Streptophyta</taxon>
        <taxon>Embryophyta</taxon>
        <taxon>Tracheophyta</taxon>
        <taxon>Spermatophyta</taxon>
        <taxon>Magnoliopsida</taxon>
        <taxon>eudicotyledons</taxon>
        <taxon>Gunneridae</taxon>
        <taxon>Pentapetalae</taxon>
        <taxon>Caryophyllales</taxon>
        <taxon>Cactineae</taxon>
        <taxon>Cactaceae</taxon>
        <taxon>Opuntioideae</taxon>
        <taxon>Opuntia</taxon>
    </lineage>
</organism>